<accession>A0A1J6ILU6</accession>
<organism evidence="1 2">
    <name type="scientific">Nicotiana attenuata</name>
    <name type="common">Coyote tobacco</name>
    <dbReference type="NCBI Taxonomy" id="49451"/>
    <lineage>
        <taxon>Eukaryota</taxon>
        <taxon>Viridiplantae</taxon>
        <taxon>Streptophyta</taxon>
        <taxon>Embryophyta</taxon>
        <taxon>Tracheophyta</taxon>
        <taxon>Spermatophyta</taxon>
        <taxon>Magnoliopsida</taxon>
        <taxon>eudicotyledons</taxon>
        <taxon>Gunneridae</taxon>
        <taxon>Pentapetalae</taxon>
        <taxon>asterids</taxon>
        <taxon>lamiids</taxon>
        <taxon>Solanales</taxon>
        <taxon>Solanaceae</taxon>
        <taxon>Nicotianoideae</taxon>
        <taxon>Nicotianeae</taxon>
        <taxon>Nicotiana</taxon>
    </lineage>
</organism>
<evidence type="ECO:0000313" key="2">
    <source>
        <dbReference type="Proteomes" id="UP000187609"/>
    </source>
</evidence>
<dbReference type="EMBL" id="MJEQ01037191">
    <property type="protein sequence ID" value="OIS98694.1"/>
    <property type="molecule type" value="Genomic_DNA"/>
</dbReference>
<gene>
    <name evidence="1" type="ORF">A4A49_61004</name>
</gene>
<sequence>ENTVGDGSKLDKGPAKLPRDVPASIALARLSNVVNPIVQAYDKLASAAAIIVLGIGTSKKNQSAAAAVQTGEVKESFGEKLDLTQQVKDANNSQVGKGTIDRISGVQQKITGEQ</sequence>
<name>A0A1J6ILU6_NICAT</name>
<reference evidence="1" key="1">
    <citation type="submission" date="2016-11" db="EMBL/GenBank/DDBJ databases">
        <title>The genome of Nicotiana attenuata.</title>
        <authorList>
            <person name="Xu S."/>
            <person name="Brockmoeller T."/>
            <person name="Gaquerel E."/>
            <person name="Navarro A."/>
            <person name="Kuhl H."/>
            <person name="Gase K."/>
            <person name="Ling Z."/>
            <person name="Zhou W."/>
            <person name="Kreitzer C."/>
            <person name="Stanke M."/>
            <person name="Tang H."/>
            <person name="Lyons E."/>
            <person name="Pandey P."/>
            <person name="Pandey S.P."/>
            <person name="Timmermann B."/>
            <person name="Baldwin I.T."/>
        </authorList>
    </citation>
    <scope>NUCLEOTIDE SEQUENCE [LARGE SCALE GENOMIC DNA]</scope>
    <source>
        <strain evidence="1">UT</strain>
    </source>
</reference>
<dbReference type="AlphaFoldDB" id="A0A1J6ILU6"/>
<evidence type="ECO:0000313" key="1">
    <source>
        <dbReference type="EMBL" id="OIS98694.1"/>
    </source>
</evidence>
<feature type="non-terminal residue" evidence="1">
    <location>
        <position position="1"/>
    </location>
</feature>
<dbReference type="Gramene" id="OIS98694">
    <property type="protein sequence ID" value="OIS98694"/>
    <property type="gene ID" value="A4A49_61004"/>
</dbReference>
<comment type="caution">
    <text evidence="1">The sequence shown here is derived from an EMBL/GenBank/DDBJ whole genome shotgun (WGS) entry which is preliminary data.</text>
</comment>
<feature type="non-terminal residue" evidence="1">
    <location>
        <position position="114"/>
    </location>
</feature>
<keyword evidence="2" id="KW-1185">Reference proteome</keyword>
<dbReference type="Proteomes" id="UP000187609">
    <property type="component" value="Unassembled WGS sequence"/>
</dbReference>
<protein>
    <submittedName>
        <fullName evidence="1">Uncharacterized protein</fullName>
    </submittedName>
</protein>
<proteinExistence type="predicted"/>